<gene>
    <name evidence="1" type="ORF">RRG08_008276</name>
</gene>
<accession>A0AAE0ZMM6</accession>
<keyword evidence="2" id="KW-1185">Reference proteome</keyword>
<evidence type="ECO:0000313" key="1">
    <source>
        <dbReference type="EMBL" id="KAK3772038.1"/>
    </source>
</evidence>
<comment type="caution">
    <text evidence="1">The sequence shown here is derived from an EMBL/GenBank/DDBJ whole genome shotgun (WGS) entry which is preliminary data.</text>
</comment>
<dbReference type="Proteomes" id="UP001283361">
    <property type="component" value="Unassembled WGS sequence"/>
</dbReference>
<evidence type="ECO:0000313" key="2">
    <source>
        <dbReference type="Proteomes" id="UP001283361"/>
    </source>
</evidence>
<dbReference type="AlphaFoldDB" id="A0AAE0ZMM6"/>
<name>A0AAE0ZMM6_9GAST</name>
<protein>
    <submittedName>
        <fullName evidence="1">Uncharacterized protein</fullName>
    </submittedName>
</protein>
<reference evidence="1" key="1">
    <citation type="journal article" date="2023" name="G3 (Bethesda)">
        <title>A reference genome for the long-term kleptoplast-retaining sea slug Elysia crispata morphotype clarki.</title>
        <authorList>
            <person name="Eastman K.E."/>
            <person name="Pendleton A.L."/>
            <person name="Shaikh M.A."/>
            <person name="Suttiyut T."/>
            <person name="Ogas R."/>
            <person name="Tomko P."/>
            <person name="Gavelis G."/>
            <person name="Widhalm J.R."/>
            <person name="Wisecaver J.H."/>
        </authorList>
    </citation>
    <scope>NUCLEOTIDE SEQUENCE</scope>
    <source>
        <strain evidence="1">ECLA1</strain>
    </source>
</reference>
<dbReference type="EMBL" id="JAWDGP010003662">
    <property type="protein sequence ID" value="KAK3772038.1"/>
    <property type="molecule type" value="Genomic_DNA"/>
</dbReference>
<sequence>MFCGVTTAIQSDLSGNDSTEFICLIDSSSDNDLPIISSLCRAALKSPPHVPRQFSRRPSQILRYFRVVCRHLIHLHSTGDNLKPHVPTPGQLLIKLESLKEKVFDPFRSKLRMCILVRDSK</sequence>
<organism evidence="1 2">
    <name type="scientific">Elysia crispata</name>
    <name type="common">lettuce slug</name>
    <dbReference type="NCBI Taxonomy" id="231223"/>
    <lineage>
        <taxon>Eukaryota</taxon>
        <taxon>Metazoa</taxon>
        <taxon>Spiralia</taxon>
        <taxon>Lophotrochozoa</taxon>
        <taxon>Mollusca</taxon>
        <taxon>Gastropoda</taxon>
        <taxon>Heterobranchia</taxon>
        <taxon>Euthyneura</taxon>
        <taxon>Panpulmonata</taxon>
        <taxon>Sacoglossa</taxon>
        <taxon>Placobranchoidea</taxon>
        <taxon>Plakobranchidae</taxon>
        <taxon>Elysia</taxon>
    </lineage>
</organism>
<proteinExistence type="predicted"/>